<comment type="caution">
    <text evidence="1">The sequence shown here is derived from an EMBL/GenBank/DDBJ whole genome shotgun (WGS) entry which is preliminary data.</text>
</comment>
<organism evidence="1">
    <name type="scientific">mine drainage metagenome</name>
    <dbReference type="NCBI Taxonomy" id="410659"/>
    <lineage>
        <taxon>unclassified sequences</taxon>
        <taxon>metagenomes</taxon>
        <taxon>ecological metagenomes</taxon>
    </lineage>
</organism>
<accession>A0A1J5PHC4</accession>
<name>A0A1J5PHC4_9ZZZZ</name>
<gene>
    <name evidence="1" type="ORF">GALL_475310</name>
</gene>
<evidence type="ECO:0000313" key="1">
    <source>
        <dbReference type="EMBL" id="OIQ70854.1"/>
    </source>
</evidence>
<reference evidence="1" key="1">
    <citation type="submission" date="2016-10" db="EMBL/GenBank/DDBJ databases">
        <title>Sequence of Gallionella enrichment culture.</title>
        <authorList>
            <person name="Poehlein A."/>
            <person name="Muehling M."/>
            <person name="Daniel R."/>
        </authorList>
    </citation>
    <scope>NUCLEOTIDE SEQUENCE</scope>
</reference>
<dbReference type="EMBL" id="MLJW01003993">
    <property type="protein sequence ID" value="OIQ70854.1"/>
    <property type="molecule type" value="Genomic_DNA"/>
</dbReference>
<protein>
    <submittedName>
        <fullName evidence="1">Uncharacterized protein</fullName>
    </submittedName>
</protein>
<proteinExistence type="predicted"/>
<sequence length="138" mass="15187">MRFKPWLAGLAVVLSLAAASARAEDCPAKSTQLDDIVVALNEAPSCDRAMKIFEACEFGASGDVQLGAAVEKKCEGDFLARLKDPQKHLYQSEMRVCDRKYRNQSGTMYLSFTAFCRAEVAQRYSRRALKAASSSPAR</sequence>
<dbReference type="AlphaFoldDB" id="A0A1J5PHC4"/>